<organism evidence="2 3">
    <name type="scientific">Lupinus albus</name>
    <name type="common">White lupine</name>
    <name type="synonym">Lupinus termis</name>
    <dbReference type="NCBI Taxonomy" id="3870"/>
    <lineage>
        <taxon>Eukaryota</taxon>
        <taxon>Viridiplantae</taxon>
        <taxon>Streptophyta</taxon>
        <taxon>Embryophyta</taxon>
        <taxon>Tracheophyta</taxon>
        <taxon>Spermatophyta</taxon>
        <taxon>Magnoliopsida</taxon>
        <taxon>eudicotyledons</taxon>
        <taxon>Gunneridae</taxon>
        <taxon>Pentapetalae</taxon>
        <taxon>rosids</taxon>
        <taxon>fabids</taxon>
        <taxon>Fabales</taxon>
        <taxon>Fabaceae</taxon>
        <taxon>Papilionoideae</taxon>
        <taxon>50 kb inversion clade</taxon>
        <taxon>genistoids sensu lato</taxon>
        <taxon>core genistoids</taxon>
        <taxon>Genisteae</taxon>
        <taxon>Lupinus</taxon>
    </lineage>
</organism>
<dbReference type="GO" id="GO:0005524">
    <property type="term" value="F:ATP binding"/>
    <property type="evidence" value="ECO:0007669"/>
    <property type="project" value="InterPro"/>
</dbReference>
<dbReference type="OrthoDB" id="676979at2759"/>
<dbReference type="EMBL" id="WOCE01000016">
    <property type="protein sequence ID" value="KAE9597722.1"/>
    <property type="molecule type" value="Genomic_DNA"/>
</dbReference>
<sequence>MDAGLPKLLADDVVFSTLKISAAMGYLAPEYISTVHFTEKCDIYAFGVIVLQVLYGKTTIRISIRIAVESFSLQCCAHMSFLNKGQP</sequence>
<name>A0A6A4P7C3_LUPAL</name>
<reference evidence="3" key="1">
    <citation type="journal article" date="2020" name="Nat. Commun.">
        <title>Genome sequence of the cluster root forming white lupin.</title>
        <authorList>
            <person name="Hufnagel B."/>
            <person name="Marques A."/>
            <person name="Soriano A."/>
            <person name="Marques L."/>
            <person name="Divol F."/>
            <person name="Doumas P."/>
            <person name="Sallet E."/>
            <person name="Mancinotti D."/>
            <person name="Carrere S."/>
            <person name="Marande W."/>
            <person name="Arribat S."/>
            <person name="Keller J."/>
            <person name="Huneau C."/>
            <person name="Blein T."/>
            <person name="Aime D."/>
            <person name="Laguerre M."/>
            <person name="Taylor J."/>
            <person name="Schubert V."/>
            <person name="Nelson M."/>
            <person name="Geu-Flores F."/>
            <person name="Crespi M."/>
            <person name="Gallardo-Guerrero K."/>
            <person name="Delaux P.-M."/>
            <person name="Salse J."/>
            <person name="Berges H."/>
            <person name="Guyot R."/>
            <person name="Gouzy J."/>
            <person name="Peret B."/>
        </authorList>
    </citation>
    <scope>NUCLEOTIDE SEQUENCE [LARGE SCALE GENOMIC DNA]</scope>
    <source>
        <strain evidence="3">cv. Amiga</strain>
    </source>
</reference>
<dbReference type="PANTHER" id="PTHR48055">
    <property type="entry name" value="LEUCINE-RICH REPEAT RECEPTOR PROTEIN KINASE EMS1"/>
    <property type="match status" value="1"/>
</dbReference>
<evidence type="ECO:0000313" key="3">
    <source>
        <dbReference type="Proteomes" id="UP000447434"/>
    </source>
</evidence>
<dbReference type="InterPro" id="IPR001245">
    <property type="entry name" value="Ser-Thr/Tyr_kinase_cat_dom"/>
</dbReference>
<protein>
    <recommendedName>
        <fullName evidence="1">Protein kinase domain-containing protein</fullName>
    </recommendedName>
</protein>
<dbReference type="Proteomes" id="UP000447434">
    <property type="component" value="Chromosome 16"/>
</dbReference>
<dbReference type="InterPro" id="IPR051564">
    <property type="entry name" value="LRR_receptor-like_kinase"/>
</dbReference>
<gene>
    <name evidence="2" type="ORF">Lalb_Chr16g0389631</name>
</gene>
<dbReference type="AlphaFoldDB" id="A0A6A4P7C3"/>
<proteinExistence type="predicted"/>
<feature type="domain" description="Protein kinase" evidence="1">
    <location>
        <begin position="1"/>
        <end position="87"/>
    </location>
</feature>
<dbReference type="InterPro" id="IPR011009">
    <property type="entry name" value="Kinase-like_dom_sf"/>
</dbReference>
<accession>A0A6A4P7C3</accession>
<evidence type="ECO:0000259" key="1">
    <source>
        <dbReference type="PROSITE" id="PS50011"/>
    </source>
</evidence>
<dbReference type="SUPFAM" id="SSF56112">
    <property type="entry name" value="Protein kinase-like (PK-like)"/>
    <property type="match status" value="1"/>
</dbReference>
<dbReference type="InterPro" id="IPR000719">
    <property type="entry name" value="Prot_kinase_dom"/>
</dbReference>
<dbReference type="PROSITE" id="PS50011">
    <property type="entry name" value="PROTEIN_KINASE_DOM"/>
    <property type="match status" value="1"/>
</dbReference>
<dbReference type="PANTHER" id="PTHR48055:SF30">
    <property type="entry name" value="PROTEIN KINASE DOMAIN-CONTAINING PROTEIN"/>
    <property type="match status" value="1"/>
</dbReference>
<dbReference type="Gene3D" id="1.10.510.10">
    <property type="entry name" value="Transferase(Phosphotransferase) domain 1"/>
    <property type="match status" value="1"/>
</dbReference>
<dbReference type="GO" id="GO:0004672">
    <property type="term" value="F:protein kinase activity"/>
    <property type="evidence" value="ECO:0007669"/>
    <property type="project" value="InterPro"/>
</dbReference>
<dbReference type="Pfam" id="PF07714">
    <property type="entry name" value="PK_Tyr_Ser-Thr"/>
    <property type="match status" value="1"/>
</dbReference>
<comment type="caution">
    <text evidence="2">The sequence shown here is derived from an EMBL/GenBank/DDBJ whole genome shotgun (WGS) entry which is preliminary data.</text>
</comment>
<keyword evidence="3" id="KW-1185">Reference proteome</keyword>
<dbReference type="GO" id="GO:0016020">
    <property type="term" value="C:membrane"/>
    <property type="evidence" value="ECO:0007669"/>
    <property type="project" value="TreeGrafter"/>
</dbReference>
<evidence type="ECO:0000313" key="2">
    <source>
        <dbReference type="EMBL" id="KAE9597722.1"/>
    </source>
</evidence>